<feature type="region of interest" description="Disordered" evidence="1">
    <location>
        <begin position="47"/>
        <end position="76"/>
    </location>
</feature>
<protein>
    <submittedName>
        <fullName evidence="2">Uncharacterized protein</fullName>
    </submittedName>
</protein>
<reference evidence="2" key="1">
    <citation type="submission" date="2020-05" db="UniProtKB">
        <authorList>
            <consortium name="EnsemblMetazoa"/>
        </authorList>
    </citation>
    <scope>IDENTIFICATION</scope>
    <source>
        <strain evidence="2">MAF</strain>
    </source>
</reference>
<keyword evidence="3" id="KW-1185">Reference proteome</keyword>
<dbReference type="EnsemblMetazoa" id="AMEM018044-RA">
    <property type="protein sequence ID" value="AMEM018044-PA"/>
    <property type="gene ID" value="AMEM018044"/>
</dbReference>
<dbReference type="Proteomes" id="UP000075903">
    <property type="component" value="Unassembled WGS sequence"/>
</dbReference>
<evidence type="ECO:0000256" key="1">
    <source>
        <dbReference type="SAM" id="MobiDB-lite"/>
    </source>
</evidence>
<evidence type="ECO:0000313" key="2">
    <source>
        <dbReference type="EnsemblMetazoa" id="AMEM018044-PA"/>
    </source>
</evidence>
<evidence type="ECO:0000313" key="3">
    <source>
        <dbReference type="Proteomes" id="UP000075903"/>
    </source>
</evidence>
<organism evidence="2 3">
    <name type="scientific">Anopheles merus</name>
    <name type="common">Mosquito</name>
    <dbReference type="NCBI Taxonomy" id="30066"/>
    <lineage>
        <taxon>Eukaryota</taxon>
        <taxon>Metazoa</taxon>
        <taxon>Ecdysozoa</taxon>
        <taxon>Arthropoda</taxon>
        <taxon>Hexapoda</taxon>
        <taxon>Insecta</taxon>
        <taxon>Pterygota</taxon>
        <taxon>Neoptera</taxon>
        <taxon>Endopterygota</taxon>
        <taxon>Diptera</taxon>
        <taxon>Nematocera</taxon>
        <taxon>Culicoidea</taxon>
        <taxon>Culicidae</taxon>
        <taxon>Anophelinae</taxon>
        <taxon>Anopheles</taxon>
    </lineage>
</organism>
<proteinExistence type="predicted"/>
<accession>A0A182VNM1</accession>
<sequence length="381" mass="40109">MGAVDWTYIGCGICCAASDETTAGALDTTAIGFSRITRRFFNGVVNPFGGGGEDEDEEDECSPTPCPPLGLDDETATEEEVAGQEEEEEEVAFTVPSSGWGEFCMMNSSTFFIMMLPPSPVPDVSSKLVFSCRGCRRWGKEDTASTALFPRSSVGVVAYPESPCSCACPLNHSRLILFFVFALAGYLKSCCSTGNGDSSVWAITGGEGVEDDTSTELGRFSGRPPISNADAFSSGPTAASISMQAELSIGKLPAPMDGGPPAILPAGSPTTFAEVTPISCAAPLLLVADCEKTPPAAPLLSAVPSSERLPPMAAFEVEMLRRLLPGTVTPSFRCSFSSCLRCCDCSIFANAFTIASILRSSRVSFRLGFSVACFFSERECG</sequence>
<dbReference type="AlphaFoldDB" id="A0A182VNM1"/>
<feature type="compositionally biased region" description="Acidic residues" evidence="1">
    <location>
        <begin position="52"/>
        <end position="61"/>
    </location>
</feature>
<name>A0A182VNM1_ANOME</name>
<dbReference type="VEuPathDB" id="VectorBase:AMEM018044"/>